<evidence type="ECO:0000313" key="2">
    <source>
        <dbReference type="EMBL" id="MFL9831674.1"/>
    </source>
</evidence>
<gene>
    <name evidence="2" type="ORF">ABS764_12525</name>
</gene>
<dbReference type="InterPro" id="IPR025624">
    <property type="entry name" value="PcfK"/>
</dbReference>
<protein>
    <submittedName>
        <fullName evidence="2">Cas9 inhibitor AcrIIA9 family protein</fullName>
    </submittedName>
</protein>
<proteinExistence type="predicted"/>
<sequence length="124" mass="13851">MKVSENFKAIIDNYLQQKATTDVVFAPALEKTSKSLDDCIHYILTEVKKTGLCAFADNEIFGLAVQYYNDDTIIPTENKHNVNIQHTATPDLFTTPIAATPKTTEKRTVLPTPQSNQTTLTLFD</sequence>
<dbReference type="Pfam" id="PF14058">
    <property type="entry name" value="PcfK"/>
    <property type="match status" value="1"/>
</dbReference>
<comment type="caution">
    <text evidence="2">The sequence shown here is derived from an EMBL/GenBank/DDBJ whole genome shotgun (WGS) entry which is preliminary data.</text>
</comment>
<evidence type="ECO:0000256" key="1">
    <source>
        <dbReference type="SAM" id="MobiDB-lite"/>
    </source>
</evidence>
<evidence type="ECO:0000313" key="3">
    <source>
        <dbReference type="Proteomes" id="UP001629260"/>
    </source>
</evidence>
<dbReference type="EMBL" id="JBELQA010000007">
    <property type="protein sequence ID" value="MFL9831674.1"/>
    <property type="molecule type" value="Genomic_DNA"/>
</dbReference>
<organism evidence="2 3">
    <name type="scientific">Flavobacterium plantiphilum</name>
    <dbReference type="NCBI Taxonomy" id="3163297"/>
    <lineage>
        <taxon>Bacteria</taxon>
        <taxon>Pseudomonadati</taxon>
        <taxon>Bacteroidota</taxon>
        <taxon>Flavobacteriia</taxon>
        <taxon>Flavobacteriales</taxon>
        <taxon>Flavobacteriaceae</taxon>
        <taxon>Flavobacterium</taxon>
    </lineage>
</organism>
<accession>A0ABW8XUW5</accession>
<reference evidence="2 3" key="1">
    <citation type="submission" date="2024-06" db="EMBL/GenBank/DDBJ databases">
        <authorList>
            <person name="Kaempfer P."/>
            <person name="Viver T."/>
        </authorList>
    </citation>
    <scope>NUCLEOTIDE SEQUENCE [LARGE SCALE GENOMIC DNA]</scope>
    <source>
        <strain evidence="2 3">ST-87</strain>
    </source>
</reference>
<dbReference type="Proteomes" id="UP001629260">
    <property type="component" value="Unassembled WGS sequence"/>
</dbReference>
<keyword evidence="3" id="KW-1185">Reference proteome</keyword>
<feature type="region of interest" description="Disordered" evidence="1">
    <location>
        <begin position="103"/>
        <end position="124"/>
    </location>
</feature>
<feature type="compositionally biased region" description="Polar residues" evidence="1">
    <location>
        <begin position="111"/>
        <end position="124"/>
    </location>
</feature>
<name>A0ABW8XUW5_9FLAO</name>
<dbReference type="RefSeq" id="WP_408082145.1">
    <property type="nucleotide sequence ID" value="NZ_JBELQA010000007.1"/>
</dbReference>